<feature type="compositionally biased region" description="Low complexity" evidence="6">
    <location>
        <begin position="98"/>
        <end position="107"/>
    </location>
</feature>
<dbReference type="InterPro" id="IPR007695">
    <property type="entry name" value="DNA_mismatch_repair_MutS-lik_N"/>
</dbReference>
<evidence type="ECO:0000256" key="2">
    <source>
        <dbReference type="ARBA" id="ARBA00022741"/>
    </source>
</evidence>
<keyword evidence="5" id="KW-0238">DNA-binding</keyword>
<evidence type="ECO:0000256" key="4">
    <source>
        <dbReference type="ARBA" id="ARBA00022840"/>
    </source>
</evidence>
<feature type="region of interest" description="Disordered" evidence="6">
    <location>
        <begin position="93"/>
        <end position="128"/>
    </location>
</feature>
<dbReference type="SUPFAM" id="SSF52540">
    <property type="entry name" value="P-loop containing nucleoside triphosphate hydrolases"/>
    <property type="match status" value="1"/>
</dbReference>
<keyword evidence="9" id="KW-1185">Reference proteome</keyword>
<dbReference type="SMR" id="A0A251NFM9"/>
<keyword evidence="3" id="KW-0227">DNA damage</keyword>
<evidence type="ECO:0000256" key="6">
    <source>
        <dbReference type="SAM" id="MobiDB-lite"/>
    </source>
</evidence>
<dbReference type="PANTHER" id="PTHR11361">
    <property type="entry name" value="DNA MISMATCH REPAIR PROTEIN MUTS FAMILY MEMBER"/>
    <property type="match status" value="1"/>
</dbReference>
<dbReference type="SMART" id="SM00533">
    <property type="entry name" value="MUTSd"/>
    <property type="match status" value="1"/>
</dbReference>
<name>A0A251NFM9_PRUPE</name>
<reference evidence="8 9" key="1">
    <citation type="journal article" date="2013" name="Nat. Genet.">
        <title>The high-quality draft genome of peach (Prunus persica) identifies unique patterns of genetic diversity, domestication and genome evolution.</title>
        <authorList>
            <consortium name="International Peach Genome Initiative"/>
            <person name="Verde I."/>
            <person name="Abbott A.G."/>
            <person name="Scalabrin S."/>
            <person name="Jung S."/>
            <person name="Shu S."/>
            <person name="Marroni F."/>
            <person name="Zhebentyayeva T."/>
            <person name="Dettori M.T."/>
            <person name="Grimwood J."/>
            <person name="Cattonaro F."/>
            <person name="Zuccolo A."/>
            <person name="Rossini L."/>
            <person name="Jenkins J."/>
            <person name="Vendramin E."/>
            <person name="Meisel L.A."/>
            <person name="Decroocq V."/>
            <person name="Sosinski B."/>
            <person name="Prochnik S."/>
            <person name="Mitros T."/>
            <person name="Policriti A."/>
            <person name="Cipriani G."/>
            <person name="Dondini L."/>
            <person name="Ficklin S."/>
            <person name="Goodstein D.M."/>
            <person name="Xuan P."/>
            <person name="Del Fabbro C."/>
            <person name="Aramini V."/>
            <person name="Copetti D."/>
            <person name="Gonzalez S."/>
            <person name="Horner D.S."/>
            <person name="Falchi R."/>
            <person name="Lucas S."/>
            <person name="Mica E."/>
            <person name="Maldonado J."/>
            <person name="Lazzari B."/>
            <person name="Bielenberg D."/>
            <person name="Pirona R."/>
            <person name="Miculan M."/>
            <person name="Barakat A."/>
            <person name="Testolin R."/>
            <person name="Stella A."/>
            <person name="Tartarini S."/>
            <person name="Tonutti P."/>
            <person name="Arus P."/>
            <person name="Orellana A."/>
            <person name="Wells C."/>
            <person name="Main D."/>
            <person name="Vizzotto G."/>
            <person name="Silva H."/>
            <person name="Salamini F."/>
            <person name="Schmutz J."/>
            <person name="Morgante M."/>
            <person name="Rokhsar D.S."/>
        </authorList>
    </citation>
    <scope>NUCLEOTIDE SEQUENCE [LARGE SCALE GENOMIC DNA]</scope>
    <source>
        <strain evidence="9">cv. Nemared</strain>
    </source>
</reference>
<evidence type="ECO:0000256" key="3">
    <source>
        <dbReference type="ARBA" id="ARBA00022763"/>
    </source>
</evidence>
<dbReference type="EMBL" id="CM007657">
    <property type="protein sequence ID" value="ONH98101.1"/>
    <property type="molecule type" value="Genomic_DNA"/>
</dbReference>
<dbReference type="Gene3D" id="3.30.420.110">
    <property type="entry name" value="MutS, connector domain"/>
    <property type="match status" value="1"/>
</dbReference>
<dbReference type="Pfam" id="PF05188">
    <property type="entry name" value="MutS_II"/>
    <property type="match status" value="1"/>
</dbReference>
<keyword evidence="4" id="KW-0067">ATP-binding</keyword>
<evidence type="ECO:0000259" key="7">
    <source>
        <dbReference type="PROSITE" id="PS00486"/>
    </source>
</evidence>
<dbReference type="GO" id="GO:0005634">
    <property type="term" value="C:nucleus"/>
    <property type="evidence" value="ECO:0000318"/>
    <property type="project" value="GO_Central"/>
</dbReference>
<dbReference type="FunFam" id="3.40.1170.10:FF:000002">
    <property type="entry name" value="DNA mismatch repair protein"/>
    <property type="match status" value="1"/>
</dbReference>
<dbReference type="Gene3D" id="1.10.1420.10">
    <property type="match status" value="1"/>
</dbReference>
<dbReference type="Gene3D" id="3.40.1170.10">
    <property type="entry name" value="DNA repair protein MutS, domain I"/>
    <property type="match status" value="1"/>
</dbReference>
<evidence type="ECO:0000256" key="1">
    <source>
        <dbReference type="ARBA" id="ARBA00006271"/>
    </source>
</evidence>
<dbReference type="InterPro" id="IPR016151">
    <property type="entry name" value="DNA_mismatch_repair_MutS_N"/>
</dbReference>
<dbReference type="PROSITE" id="PS00486">
    <property type="entry name" value="DNA_MISMATCH_REPAIR_2"/>
    <property type="match status" value="1"/>
</dbReference>
<protein>
    <recommendedName>
        <fullName evidence="7">DNA mismatch repair proteins mutS family domain-containing protein</fullName>
    </recommendedName>
</protein>
<feature type="domain" description="DNA mismatch repair proteins mutS family" evidence="7">
    <location>
        <begin position="919"/>
        <end position="935"/>
    </location>
</feature>
<dbReference type="SUPFAM" id="SSF48334">
    <property type="entry name" value="DNA repair protein MutS, domain III"/>
    <property type="match status" value="1"/>
</dbReference>
<dbReference type="GO" id="GO:0140664">
    <property type="term" value="F:ATP-dependent DNA damage sensor activity"/>
    <property type="evidence" value="ECO:0007669"/>
    <property type="project" value="InterPro"/>
</dbReference>
<dbReference type="eggNOG" id="KOG0217">
    <property type="taxonomic scope" value="Eukaryota"/>
</dbReference>
<dbReference type="Gene3D" id="3.40.50.300">
    <property type="entry name" value="P-loop containing nucleotide triphosphate hydrolases"/>
    <property type="match status" value="1"/>
</dbReference>
<dbReference type="PANTHER" id="PTHR11361:SF148">
    <property type="entry name" value="DNA MISMATCH REPAIR PROTEIN MSH6"/>
    <property type="match status" value="1"/>
</dbReference>
<dbReference type="FunFam" id="3.40.50.300:FF:001335">
    <property type="entry name" value="DNA mismatch repair protein"/>
    <property type="match status" value="1"/>
</dbReference>
<comment type="similarity">
    <text evidence="1">Belongs to the DNA mismatch repair MutS family.</text>
</comment>
<dbReference type="CDD" id="cd03286">
    <property type="entry name" value="ABC_MSH6_euk"/>
    <property type="match status" value="1"/>
</dbReference>
<dbReference type="Pfam" id="PF05192">
    <property type="entry name" value="MutS_III"/>
    <property type="match status" value="1"/>
</dbReference>
<evidence type="ECO:0000313" key="8">
    <source>
        <dbReference type="EMBL" id="ONH98101.1"/>
    </source>
</evidence>
<organism evidence="8 9">
    <name type="scientific">Prunus persica</name>
    <name type="common">Peach</name>
    <name type="synonym">Amygdalus persica</name>
    <dbReference type="NCBI Taxonomy" id="3760"/>
    <lineage>
        <taxon>Eukaryota</taxon>
        <taxon>Viridiplantae</taxon>
        <taxon>Streptophyta</taxon>
        <taxon>Embryophyta</taxon>
        <taxon>Tracheophyta</taxon>
        <taxon>Spermatophyta</taxon>
        <taxon>Magnoliopsida</taxon>
        <taxon>eudicotyledons</taxon>
        <taxon>Gunneridae</taxon>
        <taxon>Pentapetalae</taxon>
        <taxon>rosids</taxon>
        <taxon>fabids</taxon>
        <taxon>Rosales</taxon>
        <taxon>Rosaceae</taxon>
        <taxon>Amygdaloideae</taxon>
        <taxon>Amygdaleae</taxon>
        <taxon>Prunus</taxon>
    </lineage>
</organism>
<dbReference type="Pfam" id="PF00488">
    <property type="entry name" value="MutS_V"/>
    <property type="match status" value="1"/>
</dbReference>
<dbReference type="InterPro" id="IPR045076">
    <property type="entry name" value="MutS"/>
</dbReference>
<gene>
    <name evidence="8" type="ORF">PRUPE_7G228900</name>
</gene>
<feature type="compositionally biased region" description="Polar residues" evidence="6">
    <location>
        <begin position="35"/>
        <end position="59"/>
    </location>
</feature>
<dbReference type="GO" id="GO:0005524">
    <property type="term" value="F:ATP binding"/>
    <property type="evidence" value="ECO:0007669"/>
    <property type="project" value="UniProtKB-KW"/>
</dbReference>
<dbReference type="InterPro" id="IPR036678">
    <property type="entry name" value="MutS_con_dom_sf"/>
</dbReference>
<dbReference type="Gramene" id="ONH98101">
    <property type="protein sequence ID" value="ONH98101"/>
    <property type="gene ID" value="PRUPE_7G228900"/>
</dbReference>
<dbReference type="GO" id="GO:0030983">
    <property type="term" value="F:mismatched DNA binding"/>
    <property type="evidence" value="ECO:0000318"/>
    <property type="project" value="GO_Central"/>
</dbReference>
<dbReference type="InterPro" id="IPR007860">
    <property type="entry name" value="DNA_mmatch_repair_MutS_con_dom"/>
</dbReference>
<feature type="region of interest" description="Disordered" evidence="6">
    <location>
        <begin position="1"/>
        <end position="64"/>
    </location>
</feature>
<dbReference type="SUPFAM" id="SSF53150">
    <property type="entry name" value="DNA repair protein MutS, domain II"/>
    <property type="match status" value="1"/>
</dbReference>
<evidence type="ECO:0000313" key="9">
    <source>
        <dbReference type="Proteomes" id="UP000006882"/>
    </source>
</evidence>
<dbReference type="InterPro" id="IPR007696">
    <property type="entry name" value="DNA_mismatch_repair_MutS_core"/>
</dbReference>
<evidence type="ECO:0000256" key="5">
    <source>
        <dbReference type="ARBA" id="ARBA00023125"/>
    </source>
</evidence>
<dbReference type="Pfam" id="PF01624">
    <property type="entry name" value="MutS_I"/>
    <property type="match status" value="1"/>
</dbReference>
<dbReference type="SMART" id="SM00534">
    <property type="entry name" value="MUTSac"/>
    <property type="match status" value="1"/>
</dbReference>
<dbReference type="SUPFAM" id="SSF55271">
    <property type="entry name" value="DNA repair protein MutS, domain I"/>
    <property type="match status" value="1"/>
</dbReference>
<dbReference type="OrthoDB" id="10252754at2759"/>
<dbReference type="AlphaFoldDB" id="A0A251NFM9"/>
<feature type="compositionally biased region" description="Polar residues" evidence="6">
    <location>
        <begin position="108"/>
        <end position="119"/>
    </location>
</feature>
<dbReference type="InterPro" id="IPR000432">
    <property type="entry name" value="DNA_mismatch_repair_MutS_C"/>
</dbReference>
<dbReference type="GO" id="GO:0032301">
    <property type="term" value="C:MutSalpha complex"/>
    <property type="evidence" value="ECO:0000318"/>
    <property type="project" value="GO_Central"/>
</dbReference>
<keyword evidence="2" id="KW-0547">Nucleotide-binding</keyword>
<dbReference type="Proteomes" id="UP000006882">
    <property type="component" value="Chromosome G7"/>
</dbReference>
<sequence>MQRQQSILSFFRKPSLGNQSSGGGDALDGRRVSQFPATQQDQKAVIPNQTTAPEVTGTDTPPEKVPRQILQANVGNLKDSSPFSSIMHKFMKVDDRQTASQSQRSQSNGGFSYGSTASGKPNEPQGLCKPAVASQHTLFKNNITNSHKKVDQGSVVHIECDDDVAGPETPGTQRLVPRMKRILEDIPKFGDKLESSLLNSSKRVKLLQEPATLDKSHGEVSDMASKFEWLDRSQIRDANRRRPDDPLYDKTTLYIPPDALKKMSASQRQYWDVKCQYMDVVLFFKVGKFYELYELDAEIGHKELDWKMTLSGVGKCRQVGISESGIDDAVEKLVVRGYKVGRIEQLETSGQAKARGAKSVIPRKLVQVVTPSTTTDGNIGPDAVHLLAIKEGNTVVEKGTVVYGFAFVDCAALKFWIGAITDDASCAALGALLMQVSPKEVIYESRGLSKETQKALKKYSTGSAAMQLTAVQSISDSVDASEVKNLIQLKGYFKASSKSWNHGLDSVINHEITLSALGALIGHLSRVMLDDVLRNGDIFPYQVYRGCLKMDGQTLVNLEIFSNSADGGSSGTLYTYLDNCVTSSGKRLLRKWLCHPLKSVVSINNRLNVVEDLLAHSEMIPLIAQYLRKLPDLERLLGRIRASVQSSASLLLPLFGKKVLKQRVKAFGTLVKGLRFGMDLLKLLQNEGHIIEPLSKVFKVPILSGSDGLDQYLSQFEAAVDSDFPNYQNHDTTDSDAETLSILIELFLEKATEWSDAIHAINCIDVLRSFAVTASFPSGAMSRPVILPQSKNMTLNEESRSPTLNIKGLWHPFALGENGGLPVPNDIVLGEDRDGYHPRTLLLTGPNMGGKSTLLRATCLAVILAQLGCYVPCEICVLSLVDIVFTRLGATDRIMTGESTFFVECTETASVLQHATQDSLVILDELGRGTSTFDGYAIAYAVFRHLVEKINCRLLFATHYHPLTKEFASHPHVTLQHMACAFRSKSECPSRRDQELVFLYRLTSGACPESYGLQVAMMAGIPEQVVEAASKAGQVMKKSIGRSFKTSEQRSEFSTLHEGWLKTLLTASQAGNFDDEDCFDVLFCMQHELKNSYRSGN</sequence>
<dbReference type="STRING" id="3760.A0A251NFM9"/>
<accession>A0A251NFM9</accession>
<dbReference type="InterPro" id="IPR027417">
    <property type="entry name" value="P-loop_NTPase"/>
</dbReference>
<dbReference type="GO" id="GO:0006298">
    <property type="term" value="P:mismatch repair"/>
    <property type="evidence" value="ECO:0000318"/>
    <property type="project" value="GO_Central"/>
</dbReference>
<dbReference type="InterPro" id="IPR036187">
    <property type="entry name" value="DNA_mismatch_repair_MutS_sf"/>
</dbReference>
<proteinExistence type="inferred from homology"/>